<dbReference type="PANTHER" id="PTHR42693:SF53">
    <property type="entry name" value="ENDO-4-O-SULFATASE"/>
    <property type="match status" value="1"/>
</dbReference>
<dbReference type="InterPro" id="IPR050738">
    <property type="entry name" value="Sulfatase"/>
</dbReference>
<dbReference type="Pfam" id="PF00884">
    <property type="entry name" value="Sulfatase"/>
    <property type="match status" value="1"/>
</dbReference>
<sequence length="466" mass="51746">MKRFLILIIFCSAFASAAKKPNIIMIFADDMHYGALGVTGSIKTKAKTPHIDSIFNEGVRFPNGYASHATCAPSRAGLLTGRYQARFDLETLPGGTEERKKVGYGLKTSEIMIPALMKKGGYKTCAIGKWHVGSGKEFQPNARGFDHWFGYRGSCGFYQFKSQNLAAKKGKDLSPVSADEKPILDIVRNGESLRLEGYLTDHFTNEASKWIKDNKEGPFFMYFAPYNVHGPDIVPSKYIPKGGTGHDGVIAALDASVGHILKAVKDAGIEENTVVVFSNDNGGKKDYSTIFRGNKATFYEGGVRVPFAIKWPKVIKPGTEYDGLVSTLDMLPTFVSLAKVALPSDRQYDGQDILAVIAGDAKDSRESHFWRNGGARAARVGDWKLLWLGDKKKHKALLKKLGITHVKGRGATYAERADELYLTPELYNLKKDPKEERDLAQANPEKLQEMIKHYKAWEATIPKWRE</sequence>
<dbReference type="PROSITE" id="PS00523">
    <property type="entry name" value="SULFATASE_1"/>
    <property type="match status" value="1"/>
</dbReference>
<dbReference type="InterPro" id="IPR024607">
    <property type="entry name" value="Sulfatase_CS"/>
</dbReference>
<evidence type="ECO:0000256" key="1">
    <source>
        <dbReference type="ARBA" id="ARBA00008779"/>
    </source>
</evidence>
<dbReference type="RefSeq" id="WP_274153554.1">
    <property type="nucleotide sequence ID" value="NZ_CP117812.1"/>
</dbReference>
<feature type="domain" description="Sulfatase N-terminal" evidence="6">
    <location>
        <begin position="21"/>
        <end position="339"/>
    </location>
</feature>
<name>A0ABY7VWV6_9BACT</name>
<keyword evidence="5" id="KW-0732">Signal</keyword>
<dbReference type="EMBL" id="CP117812">
    <property type="protein sequence ID" value="WDE98685.1"/>
    <property type="molecule type" value="Genomic_DNA"/>
</dbReference>
<proteinExistence type="inferred from homology"/>
<evidence type="ECO:0000259" key="6">
    <source>
        <dbReference type="Pfam" id="PF00884"/>
    </source>
</evidence>
<evidence type="ECO:0000256" key="5">
    <source>
        <dbReference type="SAM" id="SignalP"/>
    </source>
</evidence>
<evidence type="ECO:0000313" key="8">
    <source>
        <dbReference type="Proteomes" id="UP001214250"/>
    </source>
</evidence>
<dbReference type="Gene3D" id="3.30.1120.10">
    <property type="match status" value="1"/>
</dbReference>
<evidence type="ECO:0000256" key="4">
    <source>
        <dbReference type="ARBA" id="ARBA00022837"/>
    </source>
</evidence>
<feature type="signal peptide" evidence="5">
    <location>
        <begin position="1"/>
        <end position="17"/>
    </location>
</feature>
<keyword evidence="3" id="KW-0378">Hydrolase</keyword>
<comment type="similarity">
    <text evidence="1">Belongs to the sulfatase family.</text>
</comment>
<dbReference type="SUPFAM" id="SSF53649">
    <property type="entry name" value="Alkaline phosphatase-like"/>
    <property type="match status" value="1"/>
</dbReference>
<dbReference type="Proteomes" id="UP001214250">
    <property type="component" value="Chromosome 2"/>
</dbReference>
<dbReference type="InterPro" id="IPR017850">
    <property type="entry name" value="Alkaline_phosphatase_core_sf"/>
</dbReference>
<protein>
    <submittedName>
        <fullName evidence="7">Sulfatase-like hydrolase/transferase</fullName>
    </submittedName>
</protein>
<keyword evidence="2" id="KW-0479">Metal-binding</keyword>
<keyword evidence="4" id="KW-0106">Calcium</keyword>
<accession>A0ABY7VWV6</accession>
<evidence type="ECO:0000256" key="3">
    <source>
        <dbReference type="ARBA" id="ARBA00022801"/>
    </source>
</evidence>
<gene>
    <name evidence="7" type="ORF">PQO03_12645</name>
</gene>
<organism evidence="7 8">
    <name type="scientific">Lentisphaera profundi</name>
    <dbReference type="NCBI Taxonomy" id="1658616"/>
    <lineage>
        <taxon>Bacteria</taxon>
        <taxon>Pseudomonadati</taxon>
        <taxon>Lentisphaerota</taxon>
        <taxon>Lentisphaeria</taxon>
        <taxon>Lentisphaerales</taxon>
        <taxon>Lentisphaeraceae</taxon>
        <taxon>Lentisphaera</taxon>
    </lineage>
</organism>
<dbReference type="Gene3D" id="3.40.720.10">
    <property type="entry name" value="Alkaline Phosphatase, subunit A"/>
    <property type="match status" value="1"/>
</dbReference>
<dbReference type="Pfam" id="PF14707">
    <property type="entry name" value="Sulfatase_C"/>
    <property type="match status" value="1"/>
</dbReference>
<feature type="chain" id="PRO_5045347472" evidence="5">
    <location>
        <begin position="18"/>
        <end position="466"/>
    </location>
</feature>
<reference evidence="7 8" key="1">
    <citation type="submission" date="2023-02" db="EMBL/GenBank/DDBJ databases">
        <title>Genome sequence of Lentisphaera profundi SAORIC-696.</title>
        <authorList>
            <person name="Kim e."/>
            <person name="Cho J.-C."/>
            <person name="Choi A."/>
            <person name="Kang I."/>
        </authorList>
    </citation>
    <scope>NUCLEOTIDE SEQUENCE [LARGE SCALE GENOMIC DNA]</scope>
    <source>
        <strain evidence="7 8">SAORIC-696</strain>
    </source>
</reference>
<keyword evidence="8" id="KW-1185">Reference proteome</keyword>
<dbReference type="InterPro" id="IPR000917">
    <property type="entry name" value="Sulfatase_N"/>
</dbReference>
<dbReference type="PANTHER" id="PTHR42693">
    <property type="entry name" value="ARYLSULFATASE FAMILY MEMBER"/>
    <property type="match status" value="1"/>
</dbReference>
<dbReference type="PROSITE" id="PS00149">
    <property type="entry name" value="SULFATASE_2"/>
    <property type="match status" value="1"/>
</dbReference>
<evidence type="ECO:0000313" key="7">
    <source>
        <dbReference type="EMBL" id="WDE98685.1"/>
    </source>
</evidence>
<evidence type="ECO:0000256" key="2">
    <source>
        <dbReference type="ARBA" id="ARBA00022723"/>
    </source>
</evidence>